<evidence type="ECO:0000313" key="3">
    <source>
        <dbReference type="EMBL" id="KRN03254.1"/>
    </source>
</evidence>
<organism evidence="3 4">
    <name type="scientific">Levilactobacillus senmaizukei DSM 21775 = NBRC 103853</name>
    <dbReference type="NCBI Taxonomy" id="1423803"/>
    <lineage>
        <taxon>Bacteria</taxon>
        <taxon>Bacillati</taxon>
        <taxon>Bacillota</taxon>
        <taxon>Bacilli</taxon>
        <taxon>Lactobacillales</taxon>
        <taxon>Lactobacillaceae</taxon>
        <taxon>Levilactobacillus</taxon>
    </lineage>
</organism>
<keyword evidence="1" id="KW-0812">Transmembrane</keyword>
<name>A0A0R2DHX6_9LACO</name>
<dbReference type="PATRIC" id="fig|1423803.3.peg.33"/>
<dbReference type="PANTHER" id="PTHR35333">
    <property type="entry name" value="BETA-LACTAMASE"/>
    <property type="match status" value="1"/>
</dbReference>
<evidence type="ECO:0000259" key="2">
    <source>
        <dbReference type="Pfam" id="PF13354"/>
    </source>
</evidence>
<dbReference type="AlphaFoldDB" id="A0A0R2DHX6"/>
<dbReference type="Pfam" id="PF13354">
    <property type="entry name" value="Beta-lactamase2"/>
    <property type="match status" value="1"/>
</dbReference>
<sequence>MMDEMRRRPTNKHNRGPVPHWGLMIISAMVVLGFVGILVGQAHQGQPTQSADQGPSGPTPQAIARRQDRLENQLQRYFETVTTDGTTGVSFYSLGAKPHSVAAKNTTTAQLYQTGRLTAAANAHTPIDSASTYKLFVAGYLFSLHHQGRYPWTAANREGLTRMIVYSENDFAEDFMDTNGLAGLNQFAHQQQAFTPMFIAGETARTTTASLTLILRHLAQQKKPFNHAADRQWLLGLMHKQVYRHGIPAGAQAAKPGTRVADKVGFLGDTNNDAGIVTLPNGEQYILVVTTHGPQPDGETGFKHIAQITQHVQKMVYNPQIIQDLNNN</sequence>
<dbReference type="GO" id="GO:0008800">
    <property type="term" value="F:beta-lactamase activity"/>
    <property type="evidence" value="ECO:0007669"/>
    <property type="project" value="InterPro"/>
</dbReference>
<dbReference type="GO" id="GO:0030655">
    <property type="term" value="P:beta-lactam antibiotic catabolic process"/>
    <property type="evidence" value="ECO:0007669"/>
    <property type="project" value="InterPro"/>
</dbReference>
<dbReference type="InterPro" id="IPR045155">
    <property type="entry name" value="Beta-lactam_cat"/>
</dbReference>
<comment type="caution">
    <text evidence="3">The sequence shown here is derived from an EMBL/GenBank/DDBJ whole genome shotgun (WGS) entry which is preliminary data.</text>
</comment>
<dbReference type="STRING" id="1423803.FD13_GL000034"/>
<proteinExistence type="predicted"/>
<protein>
    <submittedName>
        <fullName evidence="3">Beta-lactamase class A</fullName>
    </submittedName>
</protein>
<dbReference type="EMBL" id="AYZH01000001">
    <property type="protein sequence ID" value="KRN03254.1"/>
    <property type="molecule type" value="Genomic_DNA"/>
</dbReference>
<accession>A0A0R2DHX6</accession>
<gene>
    <name evidence="3" type="ORF">FD13_GL000034</name>
</gene>
<dbReference type="GO" id="GO:0046677">
    <property type="term" value="P:response to antibiotic"/>
    <property type="evidence" value="ECO:0007669"/>
    <property type="project" value="InterPro"/>
</dbReference>
<keyword evidence="1" id="KW-1133">Transmembrane helix</keyword>
<evidence type="ECO:0000313" key="4">
    <source>
        <dbReference type="Proteomes" id="UP000051589"/>
    </source>
</evidence>
<feature type="transmembrane region" description="Helical" evidence="1">
    <location>
        <begin position="21"/>
        <end position="40"/>
    </location>
</feature>
<feature type="domain" description="Beta-lactamase class A catalytic" evidence="2">
    <location>
        <begin position="160"/>
        <end position="291"/>
    </location>
</feature>
<dbReference type="PANTHER" id="PTHR35333:SF3">
    <property type="entry name" value="BETA-LACTAMASE-TYPE TRANSPEPTIDASE FOLD CONTAINING PROTEIN"/>
    <property type="match status" value="1"/>
</dbReference>
<evidence type="ECO:0000256" key="1">
    <source>
        <dbReference type="SAM" id="Phobius"/>
    </source>
</evidence>
<dbReference type="SUPFAM" id="SSF56601">
    <property type="entry name" value="beta-lactamase/transpeptidase-like"/>
    <property type="match status" value="1"/>
</dbReference>
<dbReference type="InterPro" id="IPR012338">
    <property type="entry name" value="Beta-lactam/transpept-like"/>
</dbReference>
<reference evidence="3 4" key="1">
    <citation type="journal article" date="2015" name="Genome Announc.">
        <title>Expanding the biotechnology potential of lactobacilli through comparative genomics of 213 strains and associated genera.</title>
        <authorList>
            <person name="Sun Z."/>
            <person name="Harris H.M."/>
            <person name="McCann A."/>
            <person name="Guo C."/>
            <person name="Argimon S."/>
            <person name="Zhang W."/>
            <person name="Yang X."/>
            <person name="Jeffery I.B."/>
            <person name="Cooney J.C."/>
            <person name="Kagawa T.F."/>
            <person name="Liu W."/>
            <person name="Song Y."/>
            <person name="Salvetti E."/>
            <person name="Wrobel A."/>
            <person name="Rasinkangas P."/>
            <person name="Parkhill J."/>
            <person name="Rea M.C."/>
            <person name="O'Sullivan O."/>
            <person name="Ritari J."/>
            <person name="Douillard F.P."/>
            <person name="Paul Ross R."/>
            <person name="Yang R."/>
            <person name="Briner A.E."/>
            <person name="Felis G.E."/>
            <person name="de Vos W.M."/>
            <person name="Barrangou R."/>
            <person name="Klaenhammer T.R."/>
            <person name="Caufield P.W."/>
            <person name="Cui Y."/>
            <person name="Zhang H."/>
            <person name="O'Toole P.W."/>
        </authorList>
    </citation>
    <scope>NUCLEOTIDE SEQUENCE [LARGE SCALE GENOMIC DNA]</scope>
    <source>
        <strain evidence="3 4">DSM 21775</strain>
    </source>
</reference>
<dbReference type="Proteomes" id="UP000051589">
    <property type="component" value="Unassembled WGS sequence"/>
</dbReference>
<keyword evidence="4" id="KW-1185">Reference proteome</keyword>
<keyword evidence="1" id="KW-0472">Membrane</keyword>
<dbReference type="Gene3D" id="3.40.710.10">
    <property type="entry name" value="DD-peptidase/beta-lactamase superfamily"/>
    <property type="match status" value="1"/>
</dbReference>
<dbReference type="InterPro" id="IPR000871">
    <property type="entry name" value="Beta-lactam_class-A"/>
</dbReference>